<organism evidence="3 4">
    <name type="scientific">Durusdinium trenchii</name>
    <dbReference type="NCBI Taxonomy" id="1381693"/>
    <lineage>
        <taxon>Eukaryota</taxon>
        <taxon>Sar</taxon>
        <taxon>Alveolata</taxon>
        <taxon>Dinophyceae</taxon>
        <taxon>Suessiales</taxon>
        <taxon>Symbiodiniaceae</taxon>
        <taxon>Durusdinium</taxon>
    </lineage>
</organism>
<evidence type="ECO:0000256" key="1">
    <source>
        <dbReference type="SAM" id="MobiDB-lite"/>
    </source>
</evidence>
<name>A0ABP0QV27_9DINO</name>
<evidence type="ECO:0008006" key="5">
    <source>
        <dbReference type="Google" id="ProtNLM"/>
    </source>
</evidence>
<evidence type="ECO:0000313" key="3">
    <source>
        <dbReference type="EMBL" id="CAK9091933.1"/>
    </source>
</evidence>
<feature type="region of interest" description="Disordered" evidence="1">
    <location>
        <begin position="416"/>
        <end position="457"/>
    </location>
</feature>
<evidence type="ECO:0000313" key="4">
    <source>
        <dbReference type="Proteomes" id="UP001642484"/>
    </source>
</evidence>
<dbReference type="EMBL" id="CAXAMN010024917">
    <property type="protein sequence ID" value="CAK9090977.1"/>
    <property type="molecule type" value="Genomic_DNA"/>
</dbReference>
<sequence length="457" mass="49395">MTAKILDESLNPKSFQEYNLSRSLLQSPDLLWSPEEPSLAAAGAAGQFRNCLLLTDDQRLVACGLDRVSVRSLETGLAEEVLLPEAQWPMSNALAAGSPWLVLLRGHTLLLLHLGTAGASPRVWSRATVSAELGEVVAANWVEGFVEILFVQATSSALPSYRLTFVRSATTEDMEDLVLETVSHCFGSSPPLAASICNGRCLILSNGSYELERSAPPELDPNALGAGEPELAADEVDEELEAMMAQRGMILQKSNSKGAVLTLASPDGCSQQLLGLTACAAHSTQWGLVAVLRSQGHGALVHCWVEDDAAGAGCIKVKHQDTFPGLALCCATPGVAYLVLHGRWAALGRWSHEALTLMVPACKACSCLRTSSLFGTPAVCFASNSRPQKAGAEHRWPSHMPGSEFLLRHRAGGPRRPWRLERERNEARKRHPRWSQRLDDSNCKTPKKTGIQVGQVW</sequence>
<comment type="caution">
    <text evidence="3">The sequence shown here is derived from an EMBL/GenBank/DDBJ whole genome shotgun (WGS) entry which is preliminary data.</text>
</comment>
<reference evidence="3 4" key="1">
    <citation type="submission" date="2024-02" db="EMBL/GenBank/DDBJ databases">
        <authorList>
            <person name="Chen Y."/>
            <person name="Shah S."/>
            <person name="Dougan E. K."/>
            <person name="Thang M."/>
            <person name="Chan C."/>
        </authorList>
    </citation>
    <scope>NUCLEOTIDE SEQUENCE [LARGE SCALE GENOMIC DNA]</scope>
</reference>
<evidence type="ECO:0000313" key="2">
    <source>
        <dbReference type="EMBL" id="CAK9090977.1"/>
    </source>
</evidence>
<protein>
    <recommendedName>
        <fullName evidence="5">Anaphase-promoting complex subunit 1</fullName>
    </recommendedName>
</protein>
<dbReference type="EMBL" id="CAXAMN010025028">
    <property type="protein sequence ID" value="CAK9091933.1"/>
    <property type="molecule type" value="Genomic_DNA"/>
</dbReference>
<accession>A0ABP0QV27</accession>
<gene>
    <name evidence="2" type="ORF">CCMP2556_LOCUS43671</name>
    <name evidence="3" type="ORF">CCMP2556_LOCUS44049</name>
</gene>
<keyword evidence="4" id="KW-1185">Reference proteome</keyword>
<proteinExistence type="predicted"/>
<dbReference type="Proteomes" id="UP001642484">
    <property type="component" value="Unassembled WGS sequence"/>
</dbReference>